<gene>
    <name evidence="5" type="ORF">EMPS_10580</name>
</gene>
<dbReference type="InterPro" id="IPR057962">
    <property type="entry name" value="SPT23_MGA2_DBD"/>
</dbReference>
<dbReference type="SMART" id="SM00429">
    <property type="entry name" value="IPT"/>
    <property type="match status" value="1"/>
</dbReference>
<feature type="repeat" description="ANK" evidence="2">
    <location>
        <begin position="556"/>
        <end position="588"/>
    </location>
</feature>
<dbReference type="PANTHER" id="PTHR23335">
    <property type="entry name" value="CALMODULIN-BINDING TRANSCRIPTION ACTIVATOR CAMTA"/>
    <property type="match status" value="1"/>
</dbReference>
<dbReference type="PROSITE" id="PS50088">
    <property type="entry name" value="ANK_REPEAT"/>
    <property type="match status" value="1"/>
</dbReference>
<dbReference type="Pfam" id="PF01833">
    <property type="entry name" value="TIG"/>
    <property type="match status" value="1"/>
</dbReference>
<feature type="region of interest" description="Disordered" evidence="3">
    <location>
        <begin position="994"/>
        <end position="1037"/>
    </location>
</feature>
<dbReference type="InterPro" id="IPR036770">
    <property type="entry name" value="Ankyrin_rpt-contain_sf"/>
</dbReference>
<feature type="region of interest" description="Disordered" evidence="3">
    <location>
        <begin position="270"/>
        <end position="360"/>
    </location>
</feature>
<dbReference type="EMBL" id="BQFW01000014">
    <property type="protein sequence ID" value="GJJ78221.1"/>
    <property type="molecule type" value="Genomic_DNA"/>
</dbReference>
<feature type="region of interest" description="Disordered" evidence="3">
    <location>
        <begin position="951"/>
        <end position="971"/>
    </location>
</feature>
<evidence type="ECO:0000256" key="3">
    <source>
        <dbReference type="SAM" id="MobiDB-lite"/>
    </source>
</evidence>
<feature type="compositionally biased region" description="Low complexity" evidence="3">
    <location>
        <begin position="276"/>
        <end position="287"/>
    </location>
</feature>
<dbReference type="SUPFAM" id="SSF81296">
    <property type="entry name" value="E set domains"/>
    <property type="match status" value="1"/>
</dbReference>
<sequence>MPPHSSSAASAALMHAFGTQPEAFAFDSTFIHHHEDSTICLGDMKKAQLATPEWNLNSHLFSLDDSLTSFQTNASPILSHRLNVKTHVFKKELQEYIPTQIEDRLRIETIIYVELSIVDQATGAVVNSYDFVRLPKDLFLTQADKLMSAEELATKSVLNVQATLQCPSNGWQEEKEACLRCARRMSTKLDQSESRIMHMLPELHRAENGDSLISFRSGVANIQFKINCYCGHKKEKEGFVIRFDSQSDASIASHVTLPLMFYHQNKNKASTRTVTQSDQQQQQQVSSARNIVKSVTSITKRNPRPQKPGHSPIGHQLPSPPNSLLDSPNEWSSSPELDDFMDSSDIPFTVPSPPPPDPLISLFPDLTEESSSGTLEQQQPTVALISHMTPNTGSVRGGTLVTIHGTGFSVGEVLYVCFGENVVPIIPQHNHVMECVTPASNKADTVPVFAMNAVESGVAQTTFTYVDDNERELIKLALQRMMNITARMDGPLDSVMTRANEFAMWNDLLEGGLDGVSAASGENSFSSVEKMVLQTFTLLDSASTKNVEGLNMVNSTGHSMLHLAVAQEFQALARELIARGVDKSIQDKNGMTALDWAHTVGRNSAMVDILTGIEGEMSAVKDTDVTLSEDLLTKNGEVALGLQLSVNPGSGQDHDPSGHGQSDGPGGIGESKSMDNPTELALDLSDDPHMDIEWEGFGQGPGKSIAESDDVAGSKILEMNKMTGFLFDGASNFALQDLKNLPQGAATDLSSTSTTTVDKDTRMALLQRQYELRKTAILSAIPTLSGALADSLMEGSTSTLTSGAAAAAAQGCHSPAPQRRMFIPEQQAEVPGADVRMGKFEQNIPIQTSRFVDCPIGETLAPAARQSPVGNFDRTAPVGQEEVAQQGRTFGGEEWVPPSQGFTQPGERSSGGASAGIAIEVPGTGQQIFSYGHIEEFPRMEGLDVRVGQEMATEQAADQSSRYDVGSDHEEEEELYLGGLLVTASPRSARTFNAMQSLSRRSAGPLTNERGQVQPQQENDSQGSEEKVEERDQEADV</sequence>
<accession>A0A9P3M153</accession>
<dbReference type="GO" id="GO:0005634">
    <property type="term" value="C:nucleus"/>
    <property type="evidence" value="ECO:0007669"/>
    <property type="project" value="TreeGrafter"/>
</dbReference>
<dbReference type="Proteomes" id="UP000827284">
    <property type="component" value="Unassembled WGS sequence"/>
</dbReference>
<protein>
    <recommendedName>
        <fullName evidence="4">IPT/TIG domain-containing protein</fullName>
    </recommendedName>
</protein>
<dbReference type="GO" id="GO:0003690">
    <property type="term" value="F:double-stranded DNA binding"/>
    <property type="evidence" value="ECO:0007669"/>
    <property type="project" value="TreeGrafter"/>
</dbReference>
<dbReference type="AlphaFoldDB" id="A0A9P3M153"/>
<keyword evidence="1 2" id="KW-0040">ANK repeat</keyword>
<evidence type="ECO:0000256" key="2">
    <source>
        <dbReference type="PROSITE-ProRule" id="PRU00023"/>
    </source>
</evidence>
<dbReference type="GO" id="GO:0003712">
    <property type="term" value="F:transcription coregulator activity"/>
    <property type="evidence" value="ECO:0007669"/>
    <property type="project" value="TreeGrafter"/>
</dbReference>
<dbReference type="GO" id="GO:0006357">
    <property type="term" value="P:regulation of transcription by RNA polymerase II"/>
    <property type="evidence" value="ECO:0007669"/>
    <property type="project" value="TreeGrafter"/>
</dbReference>
<evidence type="ECO:0000259" key="4">
    <source>
        <dbReference type="SMART" id="SM00429"/>
    </source>
</evidence>
<feature type="domain" description="IPT/TIG" evidence="4">
    <location>
        <begin position="382"/>
        <end position="466"/>
    </location>
</feature>
<feature type="region of interest" description="Disordered" evidence="3">
    <location>
        <begin position="644"/>
        <end position="679"/>
    </location>
</feature>
<organism evidence="5 6">
    <name type="scientific">Entomortierella parvispora</name>
    <dbReference type="NCBI Taxonomy" id="205924"/>
    <lineage>
        <taxon>Eukaryota</taxon>
        <taxon>Fungi</taxon>
        <taxon>Fungi incertae sedis</taxon>
        <taxon>Mucoromycota</taxon>
        <taxon>Mortierellomycotina</taxon>
        <taxon>Mortierellomycetes</taxon>
        <taxon>Mortierellales</taxon>
        <taxon>Mortierellaceae</taxon>
        <taxon>Entomortierella</taxon>
    </lineage>
</organism>
<name>A0A9P3M153_9FUNG</name>
<dbReference type="PROSITE" id="PS50297">
    <property type="entry name" value="ANK_REP_REGION"/>
    <property type="match status" value="1"/>
</dbReference>
<dbReference type="Gene3D" id="2.60.40.10">
    <property type="entry name" value="Immunoglobulins"/>
    <property type="match status" value="1"/>
</dbReference>
<keyword evidence="6" id="KW-1185">Reference proteome</keyword>
<dbReference type="InterPro" id="IPR014756">
    <property type="entry name" value="Ig_E-set"/>
</dbReference>
<evidence type="ECO:0000256" key="1">
    <source>
        <dbReference type="ARBA" id="ARBA00023043"/>
    </source>
</evidence>
<dbReference type="InterPro" id="IPR013783">
    <property type="entry name" value="Ig-like_fold"/>
</dbReference>
<reference evidence="5" key="1">
    <citation type="submission" date="2021-11" db="EMBL/GenBank/DDBJ databases">
        <authorList>
            <person name="Herlambang A."/>
            <person name="Guo Y."/>
            <person name="Takashima Y."/>
            <person name="Nishizawa T."/>
        </authorList>
    </citation>
    <scope>NUCLEOTIDE SEQUENCE</scope>
    <source>
        <strain evidence="5">E1425</strain>
    </source>
</reference>
<feature type="region of interest" description="Disordered" evidence="3">
    <location>
        <begin position="891"/>
        <end position="915"/>
    </location>
</feature>
<proteinExistence type="predicted"/>
<evidence type="ECO:0000313" key="6">
    <source>
        <dbReference type="Proteomes" id="UP000827284"/>
    </source>
</evidence>
<feature type="compositionally biased region" description="Polar residues" evidence="3">
    <location>
        <begin position="1009"/>
        <end position="1022"/>
    </location>
</feature>
<dbReference type="OrthoDB" id="341259at2759"/>
<dbReference type="SUPFAM" id="SSF48403">
    <property type="entry name" value="Ankyrin repeat"/>
    <property type="match status" value="1"/>
</dbReference>
<dbReference type="PANTHER" id="PTHR23335:SF1">
    <property type="entry name" value="CALMODULIN-BINDING TRANSCRIPTION ACTIVATOR, ISOFORM F"/>
    <property type="match status" value="1"/>
</dbReference>
<comment type="caution">
    <text evidence="5">The sequence shown here is derived from an EMBL/GenBank/DDBJ whole genome shotgun (WGS) entry which is preliminary data.</text>
</comment>
<dbReference type="Gene3D" id="1.25.40.20">
    <property type="entry name" value="Ankyrin repeat-containing domain"/>
    <property type="match status" value="1"/>
</dbReference>
<dbReference type="InterPro" id="IPR002909">
    <property type="entry name" value="IPT_dom"/>
</dbReference>
<evidence type="ECO:0000313" key="5">
    <source>
        <dbReference type="EMBL" id="GJJ78221.1"/>
    </source>
</evidence>
<dbReference type="InterPro" id="IPR002110">
    <property type="entry name" value="Ankyrin_rpt"/>
</dbReference>
<reference evidence="5" key="2">
    <citation type="journal article" date="2022" name="Microbiol. Resour. Announc.">
        <title>Whole-Genome Sequence of Entomortierella parvispora E1425, a Mucoromycotan Fungus Associated with Burkholderiaceae-Related Endosymbiotic Bacteria.</title>
        <authorList>
            <person name="Herlambang A."/>
            <person name="Guo Y."/>
            <person name="Takashima Y."/>
            <person name="Narisawa K."/>
            <person name="Ohta H."/>
            <person name="Nishizawa T."/>
        </authorList>
    </citation>
    <scope>NUCLEOTIDE SEQUENCE</scope>
    <source>
        <strain evidence="5">E1425</strain>
    </source>
</reference>
<dbReference type="Pfam" id="PF25603">
    <property type="entry name" value="SPT23_MGA2_DBD"/>
    <property type="match status" value="1"/>
</dbReference>
<dbReference type="CDD" id="cd00102">
    <property type="entry name" value="IPT"/>
    <property type="match status" value="1"/>
</dbReference>